<dbReference type="InterPro" id="IPR004776">
    <property type="entry name" value="Mem_transp_PIN-like"/>
</dbReference>
<dbReference type="PANTHER" id="PTHR22829:SF5">
    <property type="entry name" value="INTEGRAL MEMBRANE PROTEIN GPR155"/>
    <property type="match status" value="1"/>
</dbReference>
<feature type="transmembrane region" description="Helical" evidence="5">
    <location>
        <begin position="228"/>
        <end position="254"/>
    </location>
</feature>
<accession>A0A8X6G5H6</accession>
<evidence type="ECO:0000256" key="5">
    <source>
        <dbReference type="SAM" id="Phobius"/>
    </source>
</evidence>
<dbReference type="GO" id="GO:0016020">
    <property type="term" value="C:membrane"/>
    <property type="evidence" value="ECO:0007669"/>
    <property type="project" value="UniProtKB-SubCell"/>
</dbReference>
<evidence type="ECO:0000256" key="4">
    <source>
        <dbReference type="ARBA" id="ARBA00023136"/>
    </source>
</evidence>
<keyword evidence="7" id="KW-1185">Reference proteome</keyword>
<proteinExistence type="predicted"/>
<dbReference type="OrthoDB" id="2133778at2759"/>
<dbReference type="Proteomes" id="UP000887116">
    <property type="component" value="Unassembled WGS sequence"/>
</dbReference>
<feature type="transmembrane region" description="Helical" evidence="5">
    <location>
        <begin position="361"/>
        <end position="383"/>
    </location>
</feature>
<dbReference type="AlphaFoldDB" id="A0A8X6G5H6"/>
<evidence type="ECO:0000313" key="6">
    <source>
        <dbReference type="EMBL" id="GFQ96132.1"/>
    </source>
</evidence>
<keyword evidence="4 5" id="KW-0472">Membrane</keyword>
<comment type="caution">
    <text evidence="6">The sequence shown here is derived from an EMBL/GenBank/DDBJ whole genome shotgun (WGS) entry which is preliminary data.</text>
</comment>
<feature type="transmembrane region" description="Helical" evidence="5">
    <location>
        <begin position="403"/>
        <end position="423"/>
    </location>
</feature>
<sequence>MLLTHPHDLGKAGMFAILATQSNDFALGFPLFNALYQNKHPEYPMYLYIVAPIQLLMLNTIGFFFLESEKHTRDTSKSGKYLYHVIKGTLQNPVVVMTIVGLIWNVTYGQKVLPIFDDMLKAFSSAFTATALLLVGHTMSITSEHSNFLISLQATLLILTKNLIFPLILQKVSALFLQSNTIKETESYSSFGFLYGILPTAPSVYVYATQYETCIDVATKTVIGSTLFSAPLLFASASVISLSQIVGTIICVILQQIYLKRNARNTHHHPNLEHQNVHTSIPSTSTATCEDIEDLGKNIRYDNHPEYGTMSSSMYERVCDSRYSCSAAQRYQCSSQVSRYIDDNNEIGTGLIDDEFFLKHIALLIMFGVAMTVSLFVCLWKFILEAVNGIFIELEFLEVIVNYTLGIVCFIVFGLDSKLITLLSNKFKNLTNYAPMHTSESIESQLICEQFLAHHIEKCRREIEQTKIINNKTYTAVFEYSEIANWLLEAKVANSAKDAEFQIECFLKSQIIEELDENFHQKHFKFINVFSTST</sequence>
<evidence type="ECO:0000256" key="2">
    <source>
        <dbReference type="ARBA" id="ARBA00022692"/>
    </source>
</evidence>
<evidence type="ECO:0000313" key="7">
    <source>
        <dbReference type="Proteomes" id="UP000887116"/>
    </source>
</evidence>
<dbReference type="InterPro" id="IPR051832">
    <property type="entry name" value="mTOR-Rac_regulators"/>
</dbReference>
<keyword evidence="3 5" id="KW-1133">Transmembrane helix</keyword>
<evidence type="ECO:0000256" key="1">
    <source>
        <dbReference type="ARBA" id="ARBA00004141"/>
    </source>
</evidence>
<dbReference type="GO" id="GO:0055085">
    <property type="term" value="P:transmembrane transport"/>
    <property type="evidence" value="ECO:0007669"/>
    <property type="project" value="InterPro"/>
</dbReference>
<organism evidence="6 7">
    <name type="scientific">Trichonephila clavata</name>
    <name type="common">Joro spider</name>
    <name type="synonym">Nephila clavata</name>
    <dbReference type="NCBI Taxonomy" id="2740835"/>
    <lineage>
        <taxon>Eukaryota</taxon>
        <taxon>Metazoa</taxon>
        <taxon>Ecdysozoa</taxon>
        <taxon>Arthropoda</taxon>
        <taxon>Chelicerata</taxon>
        <taxon>Arachnida</taxon>
        <taxon>Araneae</taxon>
        <taxon>Araneomorphae</taxon>
        <taxon>Entelegynae</taxon>
        <taxon>Araneoidea</taxon>
        <taxon>Nephilidae</taxon>
        <taxon>Trichonephila</taxon>
    </lineage>
</organism>
<protein>
    <submittedName>
        <fullName evidence="6">Integral membrane protein GPR155</fullName>
    </submittedName>
</protein>
<feature type="transmembrane region" description="Helical" evidence="5">
    <location>
        <begin position="90"/>
        <end position="108"/>
    </location>
</feature>
<dbReference type="GO" id="GO:0030514">
    <property type="term" value="P:negative regulation of BMP signaling pathway"/>
    <property type="evidence" value="ECO:0007669"/>
    <property type="project" value="TreeGrafter"/>
</dbReference>
<comment type="subcellular location">
    <subcellularLocation>
        <location evidence="1">Membrane</location>
        <topology evidence="1">Multi-pass membrane protein</topology>
    </subcellularLocation>
</comment>
<feature type="transmembrane region" description="Helical" evidence="5">
    <location>
        <begin position="45"/>
        <end position="66"/>
    </location>
</feature>
<reference evidence="6" key="1">
    <citation type="submission" date="2020-07" db="EMBL/GenBank/DDBJ databases">
        <title>Multicomponent nature underlies the extraordinary mechanical properties of spider dragline silk.</title>
        <authorList>
            <person name="Kono N."/>
            <person name="Nakamura H."/>
            <person name="Mori M."/>
            <person name="Yoshida Y."/>
            <person name="Ohtoshi R."/>
            <person name="Malay A.D."/>
            <person name="Moran D.A.P."/>
            <person name="Tomita M."/>
            <person name="Numata K."/>
            <person name="Arakawa K."/>
        </authorList>
    </citation>
    <scope>NUCLEOTIDE SEQUENCE</scope>
</reference>
<dbReference type="EMBL" id="BMAO01024557">
    <property type="protein sequence ID" value="GFQ96132.1"/>
    <property type="molecule type" value="Genomic_DNA"/>
</dbReference>
<gene>
    <name evidence="6" type="primary">GPR155</name>
    <name evidence="6" type="ORF">TNCT_297471</name>
</gene>
<feature type="transmembrane region" description="Helical" evidence="5">
    <location>
        <begin position="148"/>
        <end position="169"/>
    </location>
</feature>
<feature type="transmembrane region" description="Helical" evidence="5">
    <location>
        <begin position="120"/>
        <end position="142"/>
    </location>
</feature>
<dbReference type="Pfam" id="PF03547">
    <property type="entry name" value="Mem_trans"/>
    <property type="match status" value="1"/>
</dbReference>
<keyword evidence="2 5" id="KW-0812">Transmembrane</keyword>
<name>A0A8X6G5H6_TRICU</name>
<evidence type="ECO:0000256" key="3">
    <source>
        <dbReference type="ARBA" id="ARBA00022989"/>
    </source>
</evidence>
<dbReference type="PANTHER" id="PTHR22829">
    <property type="entry name" value="DEP DOMAIN PROTEIN"/>
    <property type="match status" value="1"/>
</dbReference>